<feature type="domain" description="Thiamine pyrophosphate enzyme N-terminal TPP-binding" evidence="15">
    <location>
        <begin position="4"/>
        <end position="116"/>
    </location>
</feature>
<keyword evidence="8 12" id="KW-0460">Magnesium</keyword>
<feature type="domain" description="Thiamine pyrophosphate enzyme central" evidence="13">
    <location>
        <begin position="191"/>
        <end position="325"/>
    </location>
</feature>
<evidence type="ECO:0000256" key="8">
    <source>
        <dbReference type="ARBA" id="ARBA00022842"/>
    </source>
</evidence>
<dbReference type="UniPathway" id="UPA00047">
    <property type="reaction ID" value="UER00055"/>
</dbReference>
<comment type="similarity">
    <text evidence="3 12">Belongs to the TPP enzyme family.</text>
</comment>
<comment type="cofactor">
    <cofactor evidence="12">
        <name>Mg(2+)</name>
        <dbReference type="ChEBI" id="CHEBI:18420"/>
    </cofactor>
    <text evidence="12">Binds 1 Mg(2+) ion per subunit.</text>
</comment>
<evidence type="ECO:0000256" key="2">
    <source>
        <dbReference type="ARBA" id="ARBA00005025"/>
    </source>
</evidence>
<evidence type="ECO:0000256" key="9">
    <source>
        <dbReference type="ARBA" id="ARBA00023052"/>
    </source>
</evidence>
<accession>A0A1Q9JES4</accession>
<reference evidence="16 17" key="1">
    <citation type="journal article" date="2016" name="Appl. Environ. Microbiol.">
        <title>Function and Phylogeny of Bacterial Butyryl Coenzyme A:Acetate Transferases and Their Diversity in the Proximal Colon of Swine.</title>
        <authorList>
            <person name="Trachsel J."/>
            <person name="Bayles D.O."/>
            <person name="Looft T."/>
            <person name="Levine U.Y."/>
            <person name="Allen H.K."/>
        </authorList>
    </citation>
    <scope>NUCLEOTIDE SEQUENCE [LARGE SCALE GENOMIC DNA]</scope>
    <source>
        <strain evidence="16 17">68-3-10</strain>
    </source>
</reference>
<comment type="cofactor">
    <cofactor evidence="12">
        <name>thiamine diphosphate</name>
        <dbReference type="ChEBI" id="CHEBI:58937"/>
    </cofactor>
    <text evidence="12">Binds 1 thiamine pyrophosphate per subunit.</text>
</comment>
<evidence type="ECO:0000313" key="16">
    <source>
        <dbReference type="EMBL" id="OLR54637.1"/>
    </source>
</evidence>
<evidence type="ECO:0000256" key="10">
    <source>
        <dbReference type="ARBA" id="ARBA00023304"/>
    </source>
</evidence>
<dbReference type="STRING" id="1261640.BHK98_00135"/>
<evidence type="ECO:0000256" key="12">
    <source>
        <dbReference type="RuleBase" id="RU003591"/>
    </source>
</evidence>
<dbReference type="GO" id="GO:0003984">
    <property type="term" value="F:acetolactate synthase activity"/>
    <property type="evidence" value="ECO:0007669"/>
    <property type="project" value="UniProtKB-EC"/>
</dbReference>
<dbReference type="InterPro" id="IPR029035">
    <property type="entry name" value="DHS-like_NAD/FAD-binding_dom"/>
</dbReference>
<dbReference type="SUPFAM" id="SSF52518">
    <property type="entry name" value="Thiamin diphosphate-binding fold (THDP-binding)"/>
    <property type="match status" value="2"/>
</dbReference>
<dbReference type="Gene3D" id="3.40.50.970">
    <property type="match status" value="2"/>
</dbReference>
<evidence type="ECO:0000256" key="4">
    <source>
        <dbReference type="ARBA" id="ARBA00013145"/>
    </source>
</evidence>
<dbReference type="PANTHER" id="PTHR18968:SF13">
    <property type="entry name" value="ACETOLACTATE SYNTHASE CATALYTIC SUBUNIT, MITOCHONDRIAL"/>
    <property type="match status" value="1"/>
</dbReference>
<dbReference type="PROSITE" id="PS00187">
    <property type="entry name" value="TPP_ENZYMES"/>
    <property type="match status" value="1"/>
</dbReference>
<comment type="pathway">
    <text evidence="2 12">Amino-acid biosynthesis; L-valine biosynthesis; L-valine from pyruvate: step 1/4.</text>
</comment>
<dbReference type="Gene3D" id="3.40.50.1220">
    <property type="entry name" value="TPP-binding domain"/>
    <property type="match status" value="1"/>
</dbReference>
<dbReference type="Proteomes" id="UP000187404">
    <property type="component" value="Unassembled WGS sequence"/>
</dbReference>
<dbReference type="EC" id="2.2.1.6" evidence="4 12"/>
<dbReference type="GO" id="GO:0050660">
    <property type="term" value="F:flavin adenine dinucleotide binding"/>
    <property type="evidence" value="ECO:0007669"/>
    <property type="project" value="InterPro"/>
</dbReference>
<dbReference type="GO" id="GO:0009099">
    <property type="term" value="P:L-valine biosynthetic process"/>
    <property type="evidence" value="ECO:0007669"/>
    <property type="project" value="UniProtKB-UniPathway"/>
</dbReference>
<dbReference type="GO" id="GO:0009097">
    <property type="term" value="P:isoleucine biosynthetic process"/>
    <property type="evidence" value="ECO:0007669"/>
    <property type="project" value="UniProtKB-UniPathway"/>
</dbReference>
<comment type="caution">
    <text evidence="16">The sequence shown here is derived from an EMBL/GenBank/DDBJ whole genome shotgun (WGS) entry which is preliminary data.</text>
</comment>
<dbReference type="InterPro" id="IPR039368">
    <property type="entry name" value="AHAS_TPP"/>
</dbReference>
<dbReference type="Pfam" id="PF00205">
    <property type="entry name" value="TPP_enzyme_M"/>
    <property type="match status" value="1"/>
</dbReference>
<dbReference type="NCBIfam" id="TIGR00118">
    <property type="entry name" value="acolac_lg"/>
    <property type="match status" value="1"/>
</dbReference>
<dbReference type="CDD" id="cd07035">
    <property type="entry name" value="TPP_PYR_POX_like"/>
    <property type="match status" value="1"/>
</dbReference>
<dbReference type="InterPro" id="IPR012000">
    <property type="entry name" value="Thiamin_PyroP_enz_cen_dom"/>
</dbReference>
<evidence type="ECO:0000259" key="13">
    <source>
        <dbReference type="Pfam" id="PF00205"/>
    </source>
</evidence>
<keyword evidence="9 12" id="KW-0786">Thiamine pyrophosphate</keyword>
<evidence type="ECO:0000313" key="17">
    <source>
        <dbReference type="Proteomes" id="UP000187404"/>
    </source>
</evidence>
<keyword evidence="7 12" id="KW-0479">Metal-binding</keyword>
<evidence type="ECO:0000259" key="14">
    <source>
        <dbReference type="Pfam" id="PF02775"/>
    </source>
</evidence>
<keyword evidence="6 12" id="KW-0808">Transferase</keyword>
<gene>
    <name evidence="16" type="ORF">BHK98_00135</name>
</gene>
<dbReference type="GO" id="GO:0030976">
    <property type="term" value="F:thiamine pyrophosphate binding"/>
    <property type="evidence" value="ECO:0007669"/>
    <property type="project" value="UniProtKB-UniRule"/>
</dbReference>
<dbReference type="GO" id="GO:0005948">
    <property type="term" value="C:acetolactate synthase complex"/>
    <property type="evidence" value="ECO:0007669"/>
    <property type="project" value="TreeGrafter"/>
</dbReference>
<dbReference type="FunFam" id="3.40.50.1220:FF:000008">
    <property type="entry name" value="Acetolactate synthase"/>
    <property type="match status" value="1"/>
</dbReference>
<evidence type="ECO:0000256" key="3">
    <source>
        <dbReference type="ARBA" id="ARBA00007812"/>
    </source>
</evidence>
<dbReference type="InterPro" id="IPR000399">
    <property type="entry name" value="TPP-bd_CS"/>
</dbReference>
<evidence type="ECO:0000256" key="1">
    <source>
        <dbReference type="ARBA" id="ARBA00004974"/>
    </source>
</evidence>
<dbReference type="EMBL" id="MJIE01000001">
    <property type="protein sequence ID" value="OLR54637.1"/>
    <property type="molecule type" value="Genomic_DNA"/>
</dbReference>
<dbReference type="SUPFAM" id="SSF52467">
    <property type="entry name" value="DHS-like NAD/FAD-binding domain"/>
    <property type="match status" value="1"/>
</dbReference>
<feature type="domain" description="Thiamine pyrophosphate enzyme TPP-binding" evidence="14">
    <location>
        <begin position="381"/>
        <end position="529"/>
    </location>
</feature>
<dbReference type="CDD" id="cd02015">
    <property type="entry name" value="TPP_AHAS"/>
    <property type="match status" value="1"/>
</dbReference>
<dbReference type="PANTHER" id="PTHR18968">
    <property type="entry name" value="THIAMINE PYROPHOSPHATE ENZYMES"/>
    <property type="match status" value="1"/>
</dbReference>
<dbReference type="InterPro" id="IPR011766">
    <property type="entry name" value="TPP_enzyme_TPP-bd"/>
</dbReference>
<evidence type="ECO:0000256" key="5">
    <source>
        <dbReference type="ARBA" id="ARBA00022605"/>
    </source>
</evidence>
<protein>
    <recommendedName>
        <fullName evidence="4 12">Acetolactate synthase</fullName>
        <ecNumber evidence="4 12">2.2.1.6</ecNumber>
    </recommendedName>
</protein>
<dbReference type="AlphaFoldDB" id="A0A1Q9JES4"/>
<name>A0A1Q9JES4_9FIRM</name>
<proteinExistence type="inferred from homology"/>
<evidence type="ECO:0000256" key="7">
    <source>
        <dbReference type="ARBA" id="ARBA00022723"/>
    </source>
</evidence>
<sequence>MKLTGAQIVAEVLLDHGVDTVFGYPGGAALNIYDELYKYSDRIRHVMTAHEQGASHAADGYARATGRTGVVFSTSGPGATNLVTGIATAYMDSIPMVAITSNVDNSLIGRDAFQEIYIAGITIPITKMNYFVNDVDDLEMTLRNAFRIANSGRKGPVLVDITKDVTAAKTEFTNKPPLPLDPKPSPTKEELAEAVRLINNAEKPVAYIGGGCISSNACEAVNELISRADIPAVHTLMASGIVSYDNELNLGLVGMHGTVAANRAIDQADLIIALGARFSDRVALNTKKWGRRARILQIDIDASEINKNVHIDKCCVGDVKEVLERMLEYVDRAQHYEWHERVCGWRTKERVRRTLNHGMDPKEILETISTMCDDDTIYVTDVGQHQMWAAQYLKFRKPKKFLTSGGLGTMGFGYGAAIGAQMGQPDCRVVHITGDGSFHMNMNEACTAVSENLPVITVIFNNSVLGMVYQWQTIFYGGRYSSTVPHRKTDYVKVAEGFGAHGYRAENIEQLKAAMADAMKQDGPSWIECVIEPEERVLPMIPGGKTVEDIIVE</sequence>
<dbReference type="InterPro" id="IPR045229">
    <property type="entry name" value="TPP_enz"/>
</dbReference>
<dbReference type="RefSeq" id="WP_075711657.1">
    <property type="nucleotide sequence ID" value="NZ_MJIE01000001.1"/>
</dbReference>
<dbReference type="GO" id="GO:0000287">
    <property type="term" value="F:magnesium ion binding"/>
    <property type="evidence" value="ECO:0007669"/>
    <property type="project" value="UniProtKB-UniRule"/>
</dbReference>
<dbReference type="Pfam" id="PF02776">
    <property type="entry name" value="TPP_enzyme_N"/>
    <property type="match status" value="1"/>
</dbReference>
<keyword evidence="10 12" id="KW-0100">Branched-chain amino acid biosynthesis</keyword>
<evidence type="ECO:0000256" key="11">
    <source>
        <dbReference type="ARBA" id="ARBA00048670"/>
    </source>
</evidence>
<comment type="catalytic activity">
    <reaction evidence="11 12">
        <text>2 pyruvate + H(+) = (2S)-2-acetolactate + CO2</text>
        <dbReference type="Rhea" id="RHEA:25249"/>
        <dbReference type="ChEBI" id="CHEBI:15361"/>
        <dbReference type="ChEBI" id="CHEBI:15378"/>
        <dbReference type="ChEBI" id="CHEBI:16526"/>
        <dbReference type="ChEBI" id="CHEBI:58476"/>
        <dbReference type="EC" id="2.2.1.6"/>
    </reaction>
</comment>
<dbReference type="Pfam" id="PF02775">
    <property type="entry name" value="TPP_enzyme_C"/>
    <property type="match status" value="1"/>
</dbReference>
<keyword evidence="5 12" id="KW-0028">Amino-acid biosynthesis</keyword>
<dbReference type="UniPathway" id="UPA00049">
    <property type="reaction ID" value="UER00059"/>
</dbReference>
<evidence type="ECO:0000256" key="6">
    <source>
        <dbReference type="ARBA" id="ARBA00022679"/>
    </source>
</evidence>
<dbReference type="InterPro" id="IPR012001">
    <property type="entry name" value="Thiamin_PyroP_enz_TPP-bd_dom"/>
</dbReference>
<keyword evidence="17" id="KW-1185">Reference proteome</keyword>
<dbReference type="InterPro" id="IPR029061">
    <property type="entry name" value="THDP-binding"/>
</dbReference>
<dbReference type="FunFam" id="3.40.50.970:FF:000007">
    <property type="entry name" value="Acetolactate synthase"/>
    <property type="match status" value="1"/>
</dbReference>
<organism evidence="16 17">
    <name type="scientific">Hornefia porci</name>
    <dbReference type="NCBI Taxonomy" id="2652292"/>
    <lineage>
        <taxon>Bacteria</taxon>
        <taxon>Bacillati</taxon>
        <taxon>Bacillota</taxon>
        <taxon>Clostridia</taxon>
        <taxon>Peptostreptococcales</taxon>
        <taxon>Anaerovoracaceae</taxon>
        <taxon>Hornefia</taxon>
    </lineage>
</organism>
<dbReference type="InterPro" id="IPR012846">
    <property type="entry name" value="Acetolactate_synth_lsu"/>
</dbReference>
<evidence type="ECO:0000259" key="15">
    <source>
        <dbReference type="Pfam" id="PF02776"/>
    </source>
</evidence>
<comment type="pathway">
    <text evidence="1 12">Amino-acid biosynthesis; L-isoleucine biosynthesis; L-isoleucine from 2-oxobutanoate: step 1/4.</text>
</comment>
<dbReference type="OrthoDB" id="4494979at2"/>